<keyword evidence="1" id="KW-0472">Membrane</keyword>
<evidence type="ECO:0000313" key="2">
    <source>
        <dbReference type="EMBL" id="RSM73444.1"/>
    </source>
</evidence>
<name>A0A428YUR8_KIBAR</name>
<keyword evidence="1" id="KW-0812">Transmembrane</keyword>
<comment type="caution">
    <text evidence="2">The sequence shown here is derived from an EMBL/GenBank/DDBJ whole genome shotgun (WGS) entry which is preliminary data.</text>
</comment>
<evidence type="ECO:0000256" key="1">
    <source>
        <dbReference type="SAM" id="Phobius"/>
    </source>
</evidence>
<dbReference type="EMBL" id="QHKI01000056">
    <property type="protein sequence ID" value="RSM73444.1"/>
    <property type="molecule type" value="Genomic_DNA"/>
</dbReference>
<sequence length="65" mass="6756">MPKSLLIGLVVLVAVAWATNLTIGYLGIAETEPSVNAIFMMILGALFPAVRKMIRGSKNGGDGAP</sequence>
<dbReference type="AlphaFoldDB" id="A0A428YUR8"/>
<evidence type="ECO:0000313" key="3">
    <source>
        <dbReference type="Proteomes" id="UP000287547"/>
    </source>
</evidence>
<organism evidence="2 3">
    <name type="scientific">Kibdelosporangium aridum</name>
    <dbReference type="NCBI Taxonomy" id="2030"/>
    <lineage>
        <taxon>Bacteria</taxon>
        <taxon>Bacillati</taxon>
        <taxon>Actinomycetota</taxon>
        <taxon>Actinomycetes</taxon>
        <taxon>Pseudonocardiales</taxon>
        <taxon>Pseudonocardiaceae</taxon>
        <taxon>Kibdelosporangium</taxon>
    </lineage>
</organism>
<gene>
    <name evidence="2" type="ORF">DMH04_41265</name>
</gene>
<accession>A0A428YUR8</accession>
<feature type="transmembrane region" description="Helical" evidence="1">
    <location>
        <begin position="34"/>
        <end position="50"/>
    </location>
</feature>
<reference evidence="2 3" key="1">
    <citation type="submission" date="2018-05" db="EMBL/GenBank/DDBJ databases">
        <title>Evolution of GPA BGCs.</title>
        <authorList>
            <person name="Waglechner N."/>
            <person name="Wright G.D."/>
        </authorList>
    </citation>
    <scope>NUCLEOTIDE SEQUENCE [LARGE SCALE GENOMIC DNA]</scope>
    <source>
        <strain evidence="2 3">A82846</strain>
    </source>
</reference>
<dbReference type="RefSeq" id="WP_037253793.1">
    <property type="nucleotide sequence ID" value="NZ_QHKI01000056.1"/>
</dbReference>
<protein>
    <submittedName>
        <fullName evidence="2">Uncharacterized protein</fullName>
    </submittedName>
</protein>
<dbReference type="Proteomes" id="UP000287547">
    <property type="component" value="Unassembled WGS sequence"/>
</dbReference>
<keyword evidence="1" id="KW-1133">Transmembrane helix</keyword>
<proteinExistence type="predicted"/>